<dbReference type="InterPro" id="IPR045880">
    <property type="entry name" value="ZCF37"/>
</dbReference>
<evidence type="ECO:0000256" key="2">
    <source>
        <dbReference type="SAM" id="Phobius"/>
    </source>
</evidence>
<evidence type="ECO:0000256" key="1">
    <source>
        <dbReference type="SAM" id="MobiDB-lite"/>
    </source>
</evidence>
<feature type="transmembrane region" description="Helical" evidence="2">
    <location>
        <begin position="299"/>
        <end position="332"/>
    </location>
</feature>
<evidence type="ECO:0000313" key="4">
    <source>
        <dbReference type="Proteomes" id="UP000325577"/>
    </source>
</evidence>
<organism evidence="3 4">
    <name type="scientific">Nyssa sinensis</name>
    <dbReference type="NCBI Taxonomy" id="561372"/>
    <lineage>
        <taxon>Eukaryota</taxon>
        <taxon>Viridiplantae</taxon>
        <taxon>Streptophyta</taxon>
        <taxon>Embryophyta</taxon>
        <taxon>Tracheophyta</taxon>
        <taxon>Spermatophyta</taxon>
        <taxon>Magnoliopsida</taxon>
        <taxon>eudicotyledons</taxon>
        <taxon>Gunneridae</taxon>
        <taxon>Pentapetalae</taxon>
        <taxon>asterids</taxon>
        <taxon>Cornales</taxon>
        <taxon>Nyssaceae</taxon>
        <taxon>Nyssa</taxon>
    </lineage>
</organism>
<sequence length="374" mass="43036">MFSSCLCGSFQHHQEGDDDDEPMSIPRSPPRKSRKSSMFRSRNNKNPYANCGLDKFSALLADLEDRRQKIYTEMGSEDISFVRFMYSNSNDCRPVVVKVKNNKQDKPNAGNFKDKTVAHNNSEALEKQPLESSTITMMFSSCLCGSFQHHQEGDDDDEPMSIPRSPPRKSRKSSMFRSRNNKNPYANCGLDKFSALLADLEDRRQKIYTEMGSEDISFVRFMYSNSNDCRPVVVKVKNNKQDKPNAGNFKDKTVAHNNSEALEKQPLESSTITMVSDENRKKKKKTLITSDMKFDDWKWPYYLTAIIILILLFLAMFGRSFAILCTSIGWYLLPKIKERSTNLKRNKRDYIRRLSENKILDDGISSPRSVVNEN</sequence>
<accession>A0A5J5ABZ7</accession>
<dbReference type="PANTHER" id="PTHR35275:SF1">
    <property type="entry name" value="OS07G0585900 PROTEIN"/>
    <property type="match status" value="1"/>
</dbReference>
<dbReference type="Proteomes" id="UP000325577">
    <property type="component" value="Linkage Group LG21"/>
</dbReference>
<dbReference type="OrthoDB" id="1932497at2759"/>
<dbReference type="AlphaFoldDB" id="A0A5J5ABZ7"/>
<keyword evidence="4" id="KW-1185">Reference proteome</keyword>
<dbReference type="PANTHER" id="PTHR35275">
    <property type="entry name" value="ZCF37"/>
    <property type="match status" value="1"/>
</dbReference>
<name>A0A5J5ABZ7_9ASTE</name>
<reference evidence="3 4" key="1">
    <citation type="submission" date="2019-09" db="EMBL/GenBank/DDBJ databases">
        <title>A chromosome-level genome assembly of the Chinese tupelo Nyssa sinensis.</title>
        <authorList>
            <person name="Yang X."/>
            <person name="Kang M."/>
            <person name="Yang Y."/>
            <person name="Xiong H."/>
            <person name="Wang M."/>
            <person name="Zhang Z."/>
            <person name="Wang Z."/>
            <person name="Wu H."/>
            <person name="Ma T."/>
            <person name="Liu J."/>
            <person name="Xi Z."/>
        </authorList>
    </citation>
    <scope>NUCLEOTIDE SEQUENCE [LARGE SCALE GENOMIC DNA]</scope>
    <source>
        <strain evidence="3">J267</strain>
        <tissue evidence="3">Leaf</tissue>
    </source>
</reference>
<evidence type="ECO:0000313" key="3">
    <source>
        <dbReference type="EMBL" id="KAA8528453.1"/>
    </source>
</evidence>
<gene>
    <name evidence="3" type="ORF">F0562_035808</name>
</gene>
<evidence type="ECO:0008006" key="5">
    <source>
        <dbReference type="Google" id="ProtNLM"/>
    </source>
</evidence>
<feature type="region of interest" description="Disordered" evidence="1">
    <location>
        <begin position="13"/>
        <end position="46"/>
    </location>
</feature>
<feature type="region of interest" description="Disordered" evidence="1">
    <location>
        <begin position="150"/>
        <end position="183"/>
    </location>
</feature>
<protein>
    <recommendedName>
        <fullName evidence="5">ZCF37</fullName>
    </recommendedName>
</protein>
<keyword evidence="2" id="KW-0812">Transmembrane</keyword>
<keyword evidence="2" id="KW-1133">Transmembrane helix</keyword>
<proteinExistence type="predicted"/>
<keyword evidence="2" id="KW-0472">Membrane</keyword>
<dbReference type="EMBL" id="CM018045">
    <property type="protein sequence ID" value="KAA8528453.1"/>
    <property type="molecule type" value="Genomic_DNA"/>
</dbReference>